<dbReference type="Proteomes" id="UP000654075">
    <property type="component" value="Unassembled WGS sequence"/>
</dbReference>
<feature type="non-terminal residue" evidence="3">
    <location>
        <position position="336"/>
    </location>
</feature>
<evidence type="ECO:0000313" key="3">
    <source>
        <dbReference type="EMBL" id="CAE8658466.1"/>
    </source>
</evidence>
<evidence type="ECO:0000313" key="4">
    <source>
        <dbReference type="Proteomes" id="UP000626109"/>
    </source>
</evidence>
<dbReference type="AlphaFoldDB" id="A0A813IYU9"/>
<feature type="region of interest" description="Disordered" evidence="1">
    <location>
        <begin position="53"/>
        <end position="75"/>
    </location>
</feature>
<name>A0A813IYU9_POLGL</name>
<organism evidence="3 4">
    <name type="scientific">Polarella glacialis</name>
    <name type="common">Dinoflagellate</name>
    <dbReference type="NCBI Taxonomy" id="89957"/>
    <lineage>
        <taxon>Eukaryota</taxon>
        <taxon>Sar</taxon>
        <taxon>Alveolata</taxon>
        <taxon>Dinophyceae</taxon>
        <taxon>Suessiales</taxon>
        <taxon>Suessiaceae</taxon>
        <taxon>Polarella</taxon>
    </lineage>
</organism>
<accession>A0A813IYU9</accession>
<evidence type="ECO:0000313" key="2">
    <source>
        <dbReference type="EMBL" id="CAE8600157.1"/>
    </source>
</evidence>
<gene>
    <name evidence="2" type="ORF">PGLA1383_LOCUS18490</name>
    <name evidence="3" type="ORF">PGLA2088_LOCUS13422</name>
</gene>
<evidence type="ECO:0000256" key="1">
    <source>
        <dbReference type="SAM" id="MobiDB-lite"/>
    </source>
</evidence>
<evidence type="ECO:0008006" key="6">
    <source>
        <dbReference type="Google" id="ProtNLM"/>
    </source>
</evidence>
<dbReference type="Gene3D" id="3.90.176.10">
    <property type="entry name" value="Toxin ADP-ribosyltransferase, Chain A, domain 1"/>
    <property type="match status" value="1"/>
</dbReference>
<dbReference type="OrthoDB" id="416308at2759"/>
<protein>
    <recommendedName>
        <fullName evidence="6">Mono(ADP-ribosyl)transferase</fullName>
    </recommendedName>
</protein>
<dbReference type="EMBL" id="CAJNNV010011880">
    <property type="protein sequence ID" value="CAE8600157.1"/>
    <property type="molecule type" value="Genomic_DNA"/>
</dbReference>
<evidence type="ECO:0000313" key="5">
    <source>
        <dbReference type="Proteomes" id="UP000654075"/>
    </source>
</evidence>
<proteinExistence type="predicted"/>
<keyword evidence="5" id="KW-1185">Reference proteome</keyword>
<dbReference type="SUPFAM" id="SSF56399">
    <property type="entry name" value="ADP-ribosylation"/>
    <property type="match status" value="1"/>
</dbReference>
<dbReference type="EMBL" id="CAJNNW010016061">
    <property type="protein sequence ID" value="CAE8658466.1"/>
    <property type="molecule type" value="Genomic_DNA"/>
</dbReference>
<dbReference type="Proteomes" id="UP000626109">
    <property type="component" value="Unassembled WGS sequence"/>
</dbReference>
<comment type="caution">
    <text evidence="3">The sequence shown here is derived from an EMBL/GenBank/DDBJ whole genome shotgun (WGS) entry which is preliminary data.</text>
</comment>
<feature type="compositionally biased region" description="Low complexity" evidence="1">
    <location>
        <begin position="57"/>
        <end position="68"/>
    </location>
</feature>
<reference evidence="3" key="1">
    <citation type="submission" date="2021-02" db="EMBL/GenBank/DDBJ databases">
        <authorList>
            <person name="Dougan E. K."/>
            <person name="Rhodes N."/>
            <person name="Thang M."/>
            <person name="Chan C."/>
        </authorList>
    </citation>
    <scope>NUCLEOTIDE SEQUENCE</scope>
</reference>
<sequence length="336" mass="37682">VRSCSDLATMAFRRGSAVDTRHSRPAAAVCRSGLLVLAGIVALCAWRQVGSSDAWVGRPSSRPSGRSPRVLRQAGDQKLSKELSAAFMKCVEEYSPDDPKNGEFQEGNPSTGFRKLEEAIRPFHPHPEWQIFPGSVGSFERDQKICSTYTLATGLFKDINAAIRNDNEDGLRRLAPFIWEIREVLRFDVKKICTPDGRKCQPFKGKVLRGLEVPNEEVQKLAALYKVGDEFIWPAFTSCQTQEGGLWPFDGNLNFEIECDIDPKTYKTDQVFAPVSIKRFIGGSNEVLFPPGTKFKVTGEKPVEKVTENEETRDVYTKILKVVELPTPKVKGERRR</sequence>